<sequence>MPLWAEIVVGVLALASGMFALLGALGMTRLRTFFQRMHPTALVSTAAAWCVSLACVVYFSVTEGRLSLSYWLIVVMLAITVPITTTLLARAALFRTRQENMPGVPPPLHTEHTDFGAPH</sequence>
<dbReference type="GO" id="GO:0015385">
    <property type="term" value="F:sodium:proton antiporter activity"/>
    <property type="evidence" value="ECO:0007669"/>
    <property type="project" value="TreeGrafter"/>
</dbReference>
<dbReference type="OrthoDB" id="9813804at2"/>
<accession>A0A1Y0ESX7</accession>
<organism evidence="2 3">
    <name type="scientific">Comamonas serinivorans</name>
    <dbReference type="NCBI Taxonomy" id="1082851"/>
    <lineage>
        <taxon>Bacteria</taxon>
        <taxon>Pseudomonadati</taxon>
        <taxon>Pseudomonadota</taxon>
        <taxon>Betaproteobacteria</taxon>
        <taxon>Burkholderiales</taxon>
        <taxon>Comamonadaceae</taxon>
        <taxon>Comamonas</taxon>
    </lineage>
</organism>
<dbReference type="AlphaFoldDB" id="A0A1Y0ESX7"/>
<dbReference type="PANTHER" id="PTHR34703">
    <property type="entry name" value="ANTIPORTER SUBUNIT MNHG2-RELATED"/>
    <property type="match status" value="1"/>
</dbReference>
<reference evidence="2 3" key="1">
    <citation type="submission" date="2017-05" db="EMBL/GenBank/DDBJ databases">
        <authorList>
            <person name="Song R."/>
            <person name="Chenine A.L."/>
            <person name="Ruprecht R.M."/>
        </authorList>
    </citation>
    <scope>NUCLEOTIDE SEQUENCE [LARGE SCALE GENOMIC DNA]</scope>
    <source>
        <strain evidence="2 3">DSM 26136</strain>
    </source>
</reference>
<keyword evidence="3" id="KW-1185">Reference proteome</keyword>
<dbReference type="Proteomes" id="UP000196138">
    <property type="component" value="Chromosome"/>
</dbReference>
<protein>
    <submittedName>
        <fullName evidence="2">Na+/H+ antiporter subunit G</fullName>
    </submittedName>
</protein>
<dbReference type="NCBIfam" id="NF009315">
    <property type="entry name" value="PRK12674.1-4"/>
    <property type="match status" value="1"/>
</dbReference>
<keyword evidence="1" id="KW-0812">Transmembrane</keyword>
<keyword evidence="1" id="KW-1133">Transmembrane helix</keyword>
<gene>
    <name evidence="2" type="ORF">CCO03_06020</name>
</gene>
<dbReference type="PANTHER" id="PTHR34703:SF1">
    <property type="entry name" value="ANTIPORTER SUBUNIT MNHG2-RELATED"/>
    <property type="match status" value="1"/>
</dbReference>
<proteinExistence type="predicted"/>
<dbReference type="InterPro" id="IPR005133">
    <property type="entry name" value="PhaG_MnhG_YufB"/>
</dbReference>
<evidence type="ECO:0000313" key="2">
    <source>
        <dbReference type="EMBL" id="ARU06686.1"/>
    </source>
</evidence>
<dbReference type="KEGG" id="cser:CCO03_06020"/>
<keyword evidence="1" id="KW-0472">Membrane</keyword>
<feature type="transmembrane region" description="Helical" evidence="1">
    <location>
        <begin position="71"/>
        <end position="93"/>
    </location>
</feature>
<feature type="transmembrane region" description="Helical" evidence="1">
    <location>
        <begin position="6"/>
        <end position="28"/>
    </location>
</feature>
<feature type="transmembrane region" description="Helical" evidence="1">
    <location>
        <begin position="40"/>
        <end position="59"/>
    </location>
</feature>
<evidence type="ECO:0000256" key="1">
    <source>
        <dbReference type="SAM" id="Phobius"/>
    </source>
</evidence>
<name>A0A1Y0ESX7_9BURK</name>
<dbReference type="EMBL" id="CP021455">
    <property type="protein sequence ID" value="ARU06686.1"/>
    <property type="molecule type" value="Genomic_DNA"/>
</dbReference>
<evidence type="ECO:0000313" key="3">
    <source>
        <dbReference type="Proteomes" id="UP000196138"/>
    </source>
</evidence>
<dbReference type="Pfam" id="PF03334">
    <property type="entry name" value="PhaG_MnhG_YufB"/>
    <property type="match status" value="1"/>
</dbReference>